<feature type="domain" description="Peptidase M16 N-terminal" evidence="2">
    <location>
        <begin position="81"/>
        <end position="219"/>
    </location>
</feature>
<evidence type="ECO:0000259" key="3">
    <source>
        <dbReference type="Pfam" id="PF05193"/>
    </source>
</evidence>
<dbReference type="GO" id="GO:0006508">
    <property type="term" value="P:proteolysis"/>
    <property type="evidence" value="ECO:0007669"/>
    <property type="project" value="UniProtKB-KW"/>
</dbReference>
<reference evidence="4" key="1">
    <citation type="journal article" date="2009" name="FEMS Microbiol. Lett.">
        <title>Genetic organization and functional analysis of the type III secretion system of Bradyrhizobium elkanii.</title>
        <authorList>
            <person name="Okazaki S."/>
            <person name="Zehner S."/>
            <person name="Hempel J."/>
            <person name="Lang K."/>
            <person name="Gottfert M."/>
        </authorList>
    </citation>
    <scope>NUCLEOTIDE SEQUENCE</scope>
    <source>
        <strain evidence="4">USDA61</strain>
    </source>
</reference>
<proteinExistence type="predicted"/>
<feature type="region of interest" description="Disordered" evidence="1">
    <location>
        <begin position="472"/>
        <end position="505"/>
    </location>
</feature>
<dbReference type="GO" id="GO:0046872">
    <property type="term" value="F:metal ion binding"/>
    <property type="evidence" value="ECO:0007669"/>
    <property type="project" value="InterPro"/>
</dbReference>
<organism evidence="4">
    <name type="scientific">Bradyrhizobium elkanii</name>
    <dbReference type="NCBI Taxonomy" id="29448"/>
    <lineage>
        <taxon>Bacteria</taxon>
        <taxon>Pseudomonadati</taxon>
        <taxon>Pseudomonadota</taxon>
        <taxon>Alphaproteobacteria</taxon>
        <taxon>Hyphomicrobiales</taxon>
        <taxon>Nitrobacteraceae</taxon>
        <taxon>Bradyrhizobium</taxon>
    </lineage>
</organism>
<dbReference type="SUPFAM" id="SSF63411">
    <property type="entry name" value="LuxS/MPP-like metallohydrolase"/>
    <property type="match status" value="2"/>
</dbReference>
<dbReference type="InterPro" id="IPR011765">
    <property type="entry name" value="Pept_M16_N"/>
</dbReference>
<keyword evidence="4" id="KW-0378">Hydrolase</keyword>
<feature type="domain" description="Peptidase M16 C-terminal" evidence="3">
    <location>
        <begin position="227"/>
        <end position="402"/>
    </location>
</feature>
<dbReference type="InterPro" id="IPR050361">
    <property type="entry name" value="MPP/UQCRC_Complex"/>
</dbReference>
<keyword evidence="4" id="KW-0645">Protease</keyword>
<dbReference type="Gene3D" id="3.30.830.10">
    <property type="entry name" value="Metalloenzyme, LuxS/M16 peptidase-like"/>
    <property type="match status" value="2"/>
</dbReference>
<name>C4PL40_BRAEL</name>
<evidence type="ECO:0000256" key="1">
    <source>
        <dbReference type="SAM" id="MobiDB-lite"/>
    </source>
</evidence>
<evidence type="ECO:0000313" key="4">
    <source>
        <dbReference type="EMBL" id="CAX45873.1"/>
    </source>
</evidence>
<protein>
    <submittedName>
        <fullName evidence="4">Putative Zn-dependent protease, peptidase-M16 superfamily</fullName>
    </submittedName>
</protein>
<dbReference type="PANTHER" id="PTHR11851:SF224">
    <property type="entry name" value="PROCESSING PROTEASE"/>
    <property type="match status" value="1"/>
</dbReference>
<dbReference type="Pfam" id="PF05193">
    <property type="entry name" value="Peptidase_M16_C"/>
    <property type="match status" value="1"/>
</dbReference>
<dbReference type="InterPro" id="IPR007863">
    <property type="entry name" value="Peptidase_M16_C"/>
</dbReference>
<evidence type="ECO:0000259" key="2">
    <source>
        <dbReference type="Pfam" id="PF00675"/>
    </source>
</evidence>
<sequence length="505" mass="54469">MARQEALGDRLSHQSDVKAHGETIMTCSFTRRSVLIGGASLSIGMLVSPDSLGAAKSVAAAKIQRLVSPCGVEAWFVKDATVPFIAMEFAFNGGATQDPADKAGVGHMVADLLDEGSGDLDSKSFHERLDRRAIELSFGSTRDQFRGALRTLEENADEAFDLLRMALTLPRFDAADVERIRASLLANLRNDSNNPSSLANRKFLEVAFNDHPYARPAGGTLESVPKIGVTDLKGYVRRVIAKDTLKIAVVGDIQPDVLCGLLDKAFGGLPAKADSVPIRDVVAAKPPQRVFIPLDVAQTAVTFGGPGVRRSKPDFMAANIVNHVLGGDGLSSRLFREVREKRGLAYSVRQQLVWMNHSAVFVGNSGTRANRAGETLEEIEKQVRRIADEGPTRQELDDAKSYLKGSKMLALNSSSKLARTLLQHQLDKLPIDYIENYNTIVDAVTLEDARKVAQRLWGQGLLTVIVGRSPPVAAESAPVPSATTTPSHAEQLGATPSPALPRKPN</sequence>
<accession>C4PL40</accession>
<dbReference type="PANTHER" id="PTHR11851">
    <property type="entry name" value="METALLOPROTEASE"/>
    <property type="match status" value="1"/>
</dbReference>
<feature type="compositionally biased region" description="Low complexity" evidence="1">
    <location>
        <begin position="472"/>
        <end position="487"/>
    </location>
</feature>
<dbReference type="AlphaFoldDB" id="C4PL40"/>
<dbReference type="InterPro" id="IPR011249">
    <property type="entry name" value="Metalloenz_LuxS/M16"/>
</dbReference>
<dbReference type="Pfam" id="PF00675">
    <property type="entry name" value="Peptidase_M16"/>
    <property type="match status" value="1"/>
</dbReference>
<dbReference type="GO" id="GO:0008233">
    <property type="term" value="F:peptidase activity"/>
    <property type="evidence" value="ECO:0007669"/>
    <property type="project" value="UniProtKB-KW"/>
</dbReference>
<dbReference type="EMBL" id="FM162234">
    <property type="protein sequence ID" value="CAX45873.1"/>
    <property type="molecule type" value="Genomic_DNA"/>
</dbReference>